<evidence type="ECO:0000259" key="6">
    <source>
        <dbReference type="PROSITE" id="PS50011"/>
    </source>
</evidence>
<dbReference type="GO" id="GO:0005576">
    <property type="term" value="C:extracellular region"/>
    <property type="evidence" value="ECO:0007669"/>
    <property type="project" value="UniProtKB-SubCell"/>
</dbReference>
<dbReference type="OrthoDB" id="2156052at2759"/>
<keyword evidence="3" id="KW-0964">Secreted</keyword>
<evidence type="ECO:0000256" key="5">
    <source>
        <dbReference type="SAM" id="MobiDB-lite"/>
    </source>
</evidence>
<keyword evidence="4" id="KW-0067">ATP-binding</keyword>
<dbReference type="GO" id="GO:0043657">
    <property type="term" value="C:host cell"/>
    <property type="evidence" value="ECO:0007669"/>
    <property type="project" value="UniProtKB-SubCell"/>
</dbReference>
<dbReference type="PROSITE" id="PS00107">
    <property type="entry name" value="PROTEIN_KINASE_ATP"/>
    <property type="match status" value="1"/>
</dbReference>
<reference evidence="7" key="1">
    <citation type="submission" date="2021-06" db="EMBL/GenBank/DDBJ databases">
        <title>Genome Sequence of Mortierella hyaline Strain SCG-10, a Cold-Adapted, Nitrate-Reducing Fungus Isolated from Soil in Minnesota, USA.</title>
        <authorList>
            <person name="Aldossari N."/>
        </authorList>
    </citation>
    <scope>NUCLEOTIDE SEQUENCE</scope>
    <source>
        <strain evidence="7">SCG-10</strain>
    </source>
</reference>
<comment type="caution">
    <text evidence="7">The sequence shown here is derived from an EMBL/GenBank/DDBJ whole genome shotgun (WGS) entry which is preliminary data.</text>
</comment>
<accession>A0A9P8BQC9</accession>
<name>A0A9P8BQC9_9FUNG</name>
<organism evidence="7 8">
    <name type="scientific">Linnemannia hyalina</name>
    <dbReference type="NCBI Taxonomy" id="64524"/>
    <lineage>
        <taxon>Eukaryota</taxon>
        <taxon>Fungi</taxon>
        <taxon>Fungi incertae sedis</taxon>
        <taxon>Mucoromycota</taxon>
        <taxon>Mortierellomycotina</taxon>
        <taxon>Mortierellomycetes</taxon>
        <taxon>Mortierellales</taxon>
        <taxon>Mortierellaceae</taxon>
        <taxon>Linnemannia</taxon>
    </lineage>
</organism>
<dbReference type="PANTHER" id="PTHR37171:SF1">
    <property type="entry name" value="SERINE_THREONINE-PROTEIN KINASE YRZF-RELATED"/>
    <property type="match status" value="1"/>
</dbReference>
<dbReference type="SMART" id="SM00220">
    <property type="entry name" value="S_TKc"/>
    <property type="match status" value="1"/>
</dbReference>
<evidence type="ECO:0000256" key="3">
    <source>
        <dbReference type="ARBA" id="ARBA00022525"/>
    </source>
</evidence>
<dbReference type="PANTHER" id="PTHR37171">
    <property type="entry name" value="SERINE/THREONINE-PROTEIN KINASE YRZF-RELATED"/>
    <property type="match status" value="1"/>
</dbReference>
<feature type="binding site" evidence="4">
    <location>
        <position position="414"/>
    </location>
    <ligand>
        <name>ATP</name>
        <dbReference type="ChEBI" id="CHEBI:30616"/>
    </ligand>
</feature>
<dbReference type="InterPro" id="IPR000719">
    <property type="entry name" value="Prot_kinase_dom"/>
</dbReference>
<dbReference type="Pfam" id="PF00069">
    <property type="entry name" value="Pkinase"/>
    <property type="match status" value="1"/>
</dbReference>
<dbReference type="GO" id="GO:0005524">
    <property type="term" value="F:ATP binding"/>
    <property type="evidence" value="ECO:0007669"/>
    <property type="project" value="UniProtKB-UniRule"/>
</dbReference>
<feature type="compositionally biased region" description="Gly residues" evidence="5">
    <location>
        <begin position="322"/>
        <end position="334"/>
    </location>
</feature>
<dbReference type="Proteomes" id="UP000707451">
    <property type="component" value="Unassembled WGS sequence"/>
</dbReference>
<dbReference type="InterPro" id="IPR011009">
    <property type="entry name" value="Kinase-like_dom_sf"/>
</dbReference>
<dbReference type="Gene3D" id="3.30.200.20">
    <property type="entry name" value="Phosphorylase Kinase, domain 1"/>
    <property type="match status" value="1"/>
</dbReference>
<evidence type="ECO:0000313" key="7">
    <source>
        <dbReference type="EMBL" id="KAG9064043.1"/>
    </source>
</evidence>
<dbReference type="InterPro" id="IPR052396">
    <property type="entry name" value="Meiotic_Drive_Suppr_Kinase"/>
</dbReference>
<protein>
    <recommendedName>
        <fullName evidence="6">Protein kinase domain-containing protein</fullName>
    </recommendedName>
</protein>
<evidence type="ECO:0000256" key="1">
    <source>
        <dbReference type="ARBA" id="ARBA00004340"/>
    </source>
</evidence>
<keyword evidence="8" id="KW-1185">Reference proteome</keyword>
<dbReference type="PROSITE" id="PS50011">
    <property type="entry name" value="PROTEIN_KINASE_DOM"/>
    <property type="match status" value="1"/>
</dbReference>
<evidence type="ECO:0000256" key="4">
    <source>
        <dbReference type="PROSITE-ProRule" id="PRU10141"/>
    </source>
</evidence>
<dbReference type="GO" id="GO:0004672">
    <property type="term" value="F:protein kinase activity"/>
    <property type="evidence" value="ECO:0007669"/>
    <property type="project" value="InterPro"/>
</dbReference>
<evidence type="ECO:0000313" key="8">
    <source>
        <dbReference type="Proteomes" id="UP000707451"/>
    </source>
</evidence>
<gene>
    <name evidence="7" type="ORF">KI688_003222</name>
</gene>
<proteinExistence type="predicted"/>
<dbReference type="EMBL" id="JAHRHY010000014">
    <property type="protein sequence ID" value="KAG9064043.1"/>
    <property type="molecule type" value="Genomic_DNA"/>
</dbReference>
<dbReference type="AlphaFoldDB" id="A0A9P8BQC9"/>
<comment type="subcellular location">
    <subcellularLocation>
        <location evidence="1">Host cell</location>
    </subcellularLocation>
    <subcellularLocation>
        <location evidence="2">Secreted</location>
    </subcellularLocation>
</comment>
<dbReference type="InterPro" id="IPR045379">
    <property type="entry name" value="Crinkler_N"/>
</dbReference>
<dbReference type="InterPro" id="IPR008266">
    <property type="entry name" value="Tyr_kinase_AS"/>
</dbReference>
<evidence type="ECO:0000256" key="2">
    <source>
        <dbReference type="ARBA" id="ARBA00004613"/>
    </source>
</evidence>
<feature type="domain" description="Protein kinase" evidence="6">
    <location>
        <begin position="387"/>
        <end position="550"/>
    </location>
</feature>
<feature type="region of interest" description="Disordered" evidence="5">
    <location>
        <begin position="300"/>
        <end position="351"/>
    </location>
</feature>
<dbReference type="PROSITE" id="PS00109">
    <property type="entry name" value="PROTEIN_KINASE_TYR"/>
    <property type="match status" value="1"/>
</dbReference>
<dbReference type="SUPFAM" id="SSF56112">
    <property type="entry name" value="Protein kinase-like (PK-like)"/>
    <property type="match status" value="1"/>
</dbReference>
<keyword evidence="4" id="KW-0547">Nucleotide-binding</keyword>
<dbReference type="Gene3D" id="1.10.510.10">
    <property type="entry name" value="Transferase(Phosphotransferase) domain 1"/>
    <property type="match status" value="1"/>
</dbReference>
<sequence length="550" mass="61940">MADNSQNLILFCLVDGLPSSRAFEIEVSERRTIAHLKDLIRAKQSPAFNDITGDQLSLSRVSIHDDGTIHDKTELNNPRALLSTLFAASPDDNTYIIVQRPPQADTSSTSAAAPLLSMSDVLNRMLPALRRRFRPDDVRFNPHLLLSNEESVSSALDANVYEVLNRLLSVGRIGMHPEAEVVGRPDRVYYQPPRDARVLIEIKTNRALACDDLVAKYREDMDLVARNETPANPTWRQVHQIFGYLSHNNLRYGVLTTYHQTWFMRTDAGRIWISPTIYHDNITPTLLQCYMYLIGFAGQDHTTPPAPPSPPPDPDDDDDGDNGGGGASNDGGYQGRKQHAGKQGQRHSSIITRSRSKIQQIFRGQSIVRQLPNGLTVTVGKLYLHEFEIQEVLGEGRNGRVFRAMWGDEQVALKTCDLYKNPEYEDEMLTEVAVYEALKVLQGVCIPHIKTAGYDGGIFVVAMEIVGSPMEVDTLSHEERLKIVDHLSLIHQHGIVHNDIRPHNILVRRCDGGFQVRFIDFSLSRRTYDKHALKKEIIQLECLLWPSGRT</sequence>
<dbReference type="Pfam" id="PF20147">
    <property type="entry name" value="Crinkler"/>
    <property type="match status" value="1"/>
</dbReference>
<dbReference type="InterPro" id="IPR017441">
    <property type="entry name" value="Protein_kinase_ATP_BS"/>
</dbReference>